<dbReference type="PANTHER" id="PTHR47878">
    <property type="entry name" value="OXIDOREDUCTASE FAD/NAD(P)-BINDING DOMAIN PROTEIN"/>
    <property type="match status" value="1"/>
</dbReference>
<dbReference type="EC" id="1.18.1.2" evidence="2"/>
<proteinExistence type="inferred from homology"/>
<dbReference type="AlphaFoldDB" id="A0A3B1C2S8"/>
<dbReference type="GO" id="GO:0000166">
    <property type="term" value="F:nucleotide binding"/>
    <property type="evidence" value="ECO:0007669"/>
    <property type="project" value="UniProtKB-KW"/>
</dbReference>
<dbReference type="EMBL" id="UOGA01000273">
    <property type="protein sequence ID" value="VAX24489.1"/>
    <property type="molecule type" value="Genomic_DNA"/>
</dbReference>
<dbReference type="PRINTS" id="PR00406">
    <property type="entry name" value="CYTB5RDTASE"/>
</dbReference>
<evidence type="ECO:0000259" key="4">
    <source>
        <dbReference type="PROSITE" id="PS51384"/>
    </source>
</evidence>
<gene>
    <name evidence="5" type="ORF">MNBD_NITROSPINAE04-731</name>
</gene>
<dbReference type="InterPro" id="IPR017927">
    <property type="entry name" value="FAD-bd_FR_type"/>
</dbReference>
<dbReference type="PRINTS" id="PR00371">
    <property type="entry name" value="FPNCR"/>
</dbReference>
<dbReference type="SUPFAM" id="SSF52343">
    <property type="entry name" value="Ferredoxin reductase-like, C-terminal NADP-linked domain"/>
    <property type="match status" value="1"/>
</dbReference>
<dbReference type="Gene3D" id="2.40.30.10">
    <property type="entry name" value="Translation factors"/>
    <property type="match status" value="1"/>
</dbReference>
<dbReference type="Pfam" id="PF00175">
    <property type="entry name" value="NAD_binding_1"/>
    <property type="match status" value="1"/>
</dbReference>
<dbReference type="InterPro" id="IPR017938">
    <property type="entry name" value="Riboflavin_synthase-like_b-brl"/>
</dbReference>
<dbReference type="PROSITE" id="PS51384">
    <property type="entry name" value="FAD_FR"/>
    <property type="match status" value="1"/>
</dbReference>
<evidence type="ECO:0000256" key="1">
    <source>
        <dbReference type="ARBA" id="ARBA00008312"/>
    </source>
</evidence>
<dbReference type="InterPro" id="IPR001433">
    <property type="entry name" value="OxRdtase_FAD/NAD-bd"/>
</dbReference>
<sequence>MADNELNAVVLKRVEAAPGLMVLQVKTDGWDMPEFKAGQYAVLALPGSAKRAELSDPEEKPSDPDKLIKRAYSIASSSRQNEYLELYITLVRSGQLTPRLFALNEGDKVFLAPKFKGVFTIDKAPEDANLALIATGTGIAPYVSMIRSILTCHGDRKFAILHGARHSWDLGYRAELSTLAAQCKNLTYIPTISRPEEEKSGWTADTGHVQKLWESGAIEAKGGYRPDPLNTHIFLCGAPAMIEDMVTLLSGEGYKEHKKKDPGQIHVERFW</sequence>
<dbReference type="SUPFAM" id="SSF63380">
    <property type="entry name" value="Riboflavin synthase domain-like"/>
    <property type="match status" value="1"/>
</dbReference>
<dbReference type="InterPro" id="IPR039261">
    <property type="entry name" value="FNR_nucleotide-bd"/>
</dbReference>
<reference evidence="5" key="1">
    <citation type="submission" date="2018-06" db="EMBL/GenBank/DDBJ databases">
        <authorList>
            <person name="Zhirakovskaya E."/>
        </authorList>
    </citation>
    <scope>NUCLEOTIDE SEQUENCE</scope>
</reference>
<comment type="similarity">
    <text evidence="1">Belongs to the ferredoxin--NADP reductase type 1 family.</text>
</comment>
<feature type="domain" description="FAD-binding FR-type" evidence="4">
    <location>
        <begin position="3"/>
        <end position="122"/>
    </location>
</feature>
<evidence type="ECO:0000256" key="3">
    <source>
        <dbReference type="ARBA" id="ARBA00022741"/>
    </source>
</evidence>
<evidence type="ECO:0000313" key="5">
    <source>
        <dbReference type="EMBL" id="VAX24489.1"/>
    </source>
</evidence>
<evidence type="ECO:0000256" key="2">
    <source>
        <dbReference type="ARBA" id="ARBA00013223"/>
    </source>
</evidence>
<dbReference type="InterPro" id="IPR051930">
    <property type="entry name" value="FNR_type-1"/>
</dbReference>
<dbReference type="PANTHER" id="PTHR47878:SF2">
    <property type="entry name" value="OXIDOREDUCTASE FAD_NAD(P)-BINDING DOMAIN PROTEIN"/>
    <property type="match status" value="1"/>
</dbReference>
<dbReference type="GO" id="GO:0004324">
    <property type="term" value="F:ferredoxin-NADP+ reductase activity"/>
    <property type="evidence" value="ECO:0007669"/>
    <property type="project" value="UniProtKB-EC"/>
</dbReference>
<keyword evidence="5" id="KW-0560">Oxidoreductase</keyword>
<dbReference type="Gene3D" id="3.40.50.80">
    <property type="entry name" value="Nucleotide-binding domain of ferredoxin-NADP reductase (FNR) module"/>
    <property type="match status" value="1"/>
</dbReference>
<protein>
    <recommendedName>
        <fullName evidence="2">ferredoxin--NADP(+) reductase</fullName>
        <ecNumber evidence="2">1.18.1.2</ecNumber>
    </recommendedName>
</protein>
<name>A0A3B1C2S8_9ZZZZ</name>
<dbReference type="InterPro" id="IPR001709">
    <property type="entry name" value="Flavoprot_Pyr_Nucl_cyt_Rdtase"/>
</dbReference>
<accession>A0A3B1C2S8</accession>
<organism evidence="5">
    <name type="scientific">hydrothermal vent metagenome</name>
    <dbReference type="NCBI Taxonomy" id="652676"/>
    <lineage>
        <taxon>unclassified sequences</taxon>
        <taxon>metagenomes</taxon>
        <taxon>ecological metagenomes</taxon>
    </lineage>
</organism>
<dbReference type="CDD" id="cd06195">
    <property type="entry name" value="FNR1"/>
    <property type="match status" value="1"/>
</dbReference>
<dbReference type="InterPro" id="IPR033892">
    <property type="entry name" value="FNR_bac"/>
</dbReference>
<keyword evidence="3" id="KW-0547">Nucleotide-binding</keyword>